<evidence type="ECO:0000313" key="10">
    <source>
        <dbReference type="Proteomes" id="UP000075886"/>
    </source>
</evidence>
<keyword evidence="2" id="KW-1003">Cell membrane</keyword>
<evidence type="ECO:0000256" key="4">
    <source>
        <dbReference type="ARBA" id="ARBA00022989"/>
    </source>
</evidence>
<dbReference type="AlphaFoldDB" id="A0A182Q9V9"/>
<evidence type="ECO:0000256" key="7">
    <source>
        <dbReference type="ARBA" id="ARBA00023180"/>
    </source>
</evidence>
<dbReference type="PANTHER" id="PTHR42643:SF41">
    <property type="entry name" value="IONOTROPIC RECEPTOR 20A-RELATED"/>
    <property type="match status" value="1"/>
</dbReference>
<accession>A0A182Q9V9</accession>
<evidence type="ECO:0000256" key="3">
    <source>
        <dbReference type="ARBA" id="ARBA00022692"/>
    </source>
</evidence>
<feature type="transmembrane region" description="Helical" evidence="8">
    <location>
        <begin position="440"/>
        <end position="464"/>
    </location>
</feature>
<protein>
    <recommendedName>
        <fullName evidence="11">Ionotropic glutamate receptor C-terminal domain-containing protein</fullName>
    </recommendedName>
</protein>
<dbReference type="Proteomes" id="UP000075886">
    <property type="component" value="Unassembled WGS sequence"/>
</dbReference>
<reference evidence="9" key="2">
    <citation type="submission" date="2020-05" db="UniProtKB">
        <authorList>
            <consortium name="EnsemblMetazoa"/>
        </authorList>
    </citation>
    <scope>IDENTIFICATION</scope>
    <source>
        <strain evidence="9">FAR1</strain>
    </source>
</reference>
<evidence type="ECO:0000256" key="1">
    <source>
        <dbReference type="ARBA" id="ARBA00004651"/>
    </source>
</evidence>
<keyword evidence="3 8" id="KW-0812">Transmembrane</keyword>
<dbReference type="VEuPathDB" id="VectorBase:AFAF005932"/>
<dbReference type="PANTHER" id="PTHR42643">
    <property type="entry name" value="IONOTROPIC RECEPTOR 20A-RELATED"/>
    <property type="match status" value="1"/>
</dbReference>
<dbReference type="GO" id="GO:0005886">
    <property type="term" value="C:plasma membrane"/>
    <property type="evidence" value="ECO:0007669"/>
    <property type="project" value="UniProtKB-SubCell"/>
</dbReference>
<sequence length="479" mass="55396">MSVRLWSAIRIGSYIKSNANYDWAAKYLFFLSSVDDEERANFTALAATLSVSRLYNNLFVVNRENFFTYNVLNGAVLRHSDSGAAVEQLFRDKFRQLHRYHLDDLIDVEIYPFHFAVYGKAKIFTREGHFITMLVDRLNMSMVERVEATNVVFSNQLPDQLKENGIVVTFPNVAGDFRRIFTHDSEGICAVLPKGKVSTILDDFLDPYDIYVWVLWIVCSELAAMVWLVEKWVHATEGGSAFVWIRQFGAVHFSLLQYCVLMPPQERRDTGKVEKLIRFAYMLAVFNIVTIYVSSVTSNLSTRRYRNDITTVRALVDQQIPIMASGTSLQTLRIIRPHLNLAESMQKHSIHGIAVACSYARKVEQHSPDKYRMIEEPLSFNYVAYLLHKESILQELLERYVALSYQSNLYRYWDNFILEKVVIPRNFQVLAANVIKFDEMVWLFLILPGGALLGTIAFVVEFILHRFSVWRSLRKAAKM</sequence>
<keyword evidence="5 8" id="KW-0472">Membrane</keyword>
<evidence type="ECO:0000256" key="2">
    <source>
        <dbReference type="ARBA" id="ARBA00022475"/>
    </source>
</evidence>
<dbReference type="InterPro" id="IPR052192">
    <property type="entry name" value="Insect_Ionotropic_Sensory_Rcpt"/>
</dbReference>
<keyword evidence="6" id="KW-0675">Receptor</keyword>
<feature type="transmembrane region" description="Helical" evidence="8">
    <location>
        <begin position="241"/>
        <end position="264"/>
    </location>
</feature>
<name>A0A182Q9V9_9DIPT</name>
<evidence type="ECO:0008006" key="11">
    <source>
        <dbReference type="Google" id="ProtNLM"/>
    </source>
</evidence>
<keyword evidence="7" id="KW-0325">Glycoprotein</keyword>
<comment type="subcellular location">
    <subcellularLocation>
        <location evidence="1">Cell membrane</location>
        <topology evidence="1">Multi-pass membrane protein</topology>
    </subcellularLocation>
</comment>
<feature type="transmembrane region" description="Helical" evidence="8">
    <location>
        <begin position="276"/>
        <end position="295"/>
    </location>
</feature>
<evidence type="ECO:0000313" key="9">
    <source>
        <dbReference type="EnsemblMetazoa" id="AFAF005932-PA"/>
    </source>
</evidence>
<evidence type="ECO:0000256" key="6">
    <source>
        <dbReference type="ARBA" id="ARBA00023170"/>
    </source>
</evidence>
<keyword evidence="4 8" id="KW-1133">Transmembrane helix</keyword>
<dbReference type="EMBL" id="AXCN02000027">
    <property type="status" value="NOT_ANNOTATED_CDS"/>
    <property type="molecule type" value="Genomic_DNA"/>
</dbReference>
<proteinExistence type="predicted"/>
<evidence type="ECO:0000256" key="5">
    <source>
        <dbReference type="ARBA" id="ARBA00023136"/>
    </source>
</evidence>
<evidence type="ECO:0000256" key="8">
    <source>
        <dbReference type="SAM" id="Phobius"/>
    </source>
</evidence>
<reference evidence="10" key="1">
    <citation type="submission" date="2014-01" db="EMBL/GenBank/DDBJ databases">
        <title>The Genome Sequence of Anopheles farauti FAR1 (V2).</title>
        <authorList>
            <consortium name="The Broad Institute Genomics Platform"/>
            <person name="Neafsey D.E."/>
            <person name="Besansky N."/>
            <person name="Howell P."/>
            <person name="Walton C."/>
            <person name="Young S.K."/>
            <person name="Zeng Q."/>
            <person name="Gargeya S."/>
            <person name="Fitzgerald M."/>
            <person name="Haas B."/>
            <person name="Abouelleil A."/>
            <person name="Allen A.W."/>
            <person name="Alvarado L."/>
            <person name="Arachchi H.M."/>
            <person name="Berlin A.M."/>
            <person name="Chapman S.B."/>
            <person name="Gainer-Dewar J."/>
            <person name="Goldberg J."/>
            <person name="Griggs A."/>
            <person name="Gujja S."/>
            <person name="Hansen M."/>
            <person name="Howarth C."/>
            <person name="Imamovic A."/>
            <person name="Ireland A."/>
            <person name="Larimer J."/>
            <person name="McCowan C."/>
            <person name="Murphy C."/>
            <person name="Pearson M."/>
            <person name="Poon T.W."/>
            <person name="Priest M."/>
            <person name="Roberts A."/>
            <person name="Saif S."/>
            <person name="Shea T."/>
            <person name="Sisk P."/>
            <person name="Sykes S."/>
            <person name="Wortman J."/>
            <person name="Nusbaum C."/>
            <person name="Birren B."/>
        </authorList>
    </citation>
    <scope>NUCLEOTIDE SEQUENCE [LARGE SCALE GENOMIC DNA]</scope>
    <source>
        <strain evidence="10">FAR1</strain>
    </source>
</reference>
<organism evidence="9 10">
    <name type="scientific">Anopheles farauti</name>
    <dbReference type="NCBI Taxonomy" id="69004"/>
    <lineage>
        <taxon>Eukaryota</taxon>
        <taxon>Metazoa</taxon>
        <taxon>Ecdysozoa</taxon>
        <taxon>Arthropoda</taxon>
        <taxon>Hexapoda</taxon>
        <taxon>Insecta</taxon>
        <taxon>Pterygota</taxon>
        <taxon>Neoptera</taxon>
        <taxon>Endopterygota</taxon>
        <taxon>Diptera</taxon>
        <taxon>Nematocera</taxon>
        <taxon>Culicoidea</taxon>
        <taxon>Culicidae</taxon>
        <taxon>Anophelinae</taxon>
        <taxon>Anopheles</taxon>
    </lineage>
</organism>
<feature type="transmembrane region" description="Helical" evidence="8">
    <location>
        <begin position="210"/>
        <end position="229"/>
    </location>
</feature>
<keyword evidence="10" id="KW-1185">Reference proteome</keyword>
<dbReference type="EnsemblMetazoa" id="AFAF005932-RA">
    <property type="protein sequence ID" value="AFAF005932-PA"/>
    <property type="gene ID" value="AFAF005932"/>
</dbReference>